<evidence type="ECO:0000313" key="2">
    <source>
        <dbReference type="EMBL" id="GIM94248.1"/>
    </source>
</evidence>
<keyword evidence="3" id="KW-1185">Reference proteome</keyword>
<gene>
    <name evidence="2" type="ORF">Ato02nite_060410</name>
</gene>
<evidence type="ECO:0000256" key="1">
    <source>
        <dbReference type="SAM" id="MobiDB-lite"/>
    </source>
</evidence>
<dbReference type="EMBL" id="BOQN01000078">
    <property type="protein sequence ID" value="GIM94248.1"/>
    <property type="molecule type" value="Genomic_DNA"/>
</dbReference>
<evidence type="ECO:0000313" key="3">
    <source>
        <dbReference type="Proteomes" id="UP000677082"/>
    </source>
</evidence>
<protein>
    <submittedName>
        <fullName evidence="2">Uncharacterized protein</fullName>
    </submittedName>
</protein>
<feature type="region of interest" description="Disordered" evidence="1">
    <location>
        <begin position="85"/>
        <end position="104"/>
    </location>
</feature>
<feature type="region of interest" description="Disordered" evidence="1">
    <location>
        <begin position="22"/>
        <end position="77"/>
    </location>
</feature>
<feature type="compositionally biased region" description="Basic and acidic residues" evidence="1">
    <location>
        <begin position="36"/>
        <end position="54"/>
    </location>
</feature>
<organism evidence="2 3">
    <name type="scientific">Paractinoplanes toevensis</name>
    <dbReference type="NCBI Taxonomy" id="571911"/>
    <lineage>
        <taxon>Bacteria</taxon>
        <taxon>Bacillati</taxon>
        <taxon>Actinomycetota</taxon>
        <taxon>Actinomycetes</taxon>
        <taxon>Micromonosporales</taxon>
        <taxon>Micromonosporaceae</taxon>
        <taxon>Paractinoplanes</taxon>
    </lineage>
</organism>
<name>A0A919W754_9ACTN</name>
<accession>A0A919W754</accession>
<sequence length="104" mass="11724">MWAMRAVIFGYFVFRSHRRNAVPSDIAPTEAPVPTADRHDRSHSVAHEPTERPHSRSATATPQRRPGNQPPGIAPLKSMIFVVRRKGPDGKPLRTGETVHLWDR</sequence>
<reference evidence="2 3" key="1">
    <citation type="submission" date="2021-03" db="EMBL/GenBank/DDBJ databases">
        <title>Whole genome shotgun sequence of Actinoplanes toevensis NBRC 105298.</title>
        <authorList>
            <person name="Komaki H."/>
            <person name="Tamura T."/>
        </authorList>
    </citation>
    <scope>NUCLEOTIDE SEQUENCE [LARGE SCALE GENOMIC DNA]</scope>
    <source>
        <strain evidence="2 3">NBRC 105298</strain>
    </source>
</reference>
<proteinExistence type="predicted"/>
<dbReference type="AlphaFoldDB" id="A0A919W754"/>
<comment type="caution">
    <text evidence="2">The sequence shown here is derived from an EMBL/GenBank/DDBJ whole genome shotgun (WGS) entry which is preliminary data.</text>
</comment>
<dbReference type="Proteomes" id="UP000677082">
    <property type="component" value="Unassembled WGS sequence"/>
</dbReference>